<dbReference type="Pfam" id="PF21983">
    <property type="entry name" value="NikA-like"/>
    <property type="match status" value="1"/>
</dbReference>
<sequence length="140" mass="15861">MAPKKKEKNLKRSNIITLKLTDIELAMLNEAAGITGLSRSEYLRKLLLEKQINHQIEVVADMNDLRKLVSEYGKIGSNLNQIAKHFNSSESQSHAVKNEIHQCITDLFQLRKEVLKLAGGMDGLNCDPMSFDKTRYYLVG</sequence>
<evidence type="ECO:0000313" key="1">
    <source>
        <dbReference type="EMBL" id="MEQ2359244.1"/>
    </source>
</evidence>
<gene>
    <name evidence="1" type="primary">mobC</name>
    <name evidence="1" type="ORF">WMO75_13090</name>
</gene>
<proteinExistence type="predicted"/>
<evidence type="ECO:0000313" key="2">
    <source>
        <dbReference type="Proteomes" id="UP001446032"/>
    </source>
</evidence>
<dbReference type="InterPro" id="IPR013321">
    <property type="entry name" value="Arc_rbn_hlx_hlx"/>
</dbReference>
<protein>
    <submittedName>
        <fullName evidence="1">Plasmid mobilization relaxosome protein MobC</fullName>
    </submittedName>
</protein>
<accession>A0ABV1AM31</accession>
<comment type="caution">
    <text evidence="1">The sequence shown here is derived from an EMBL/GenBank/DDBJ whole genome shotgun (WGS) entry which is preliminary data.</text>
</comment>
<keyword evidence="2" id="KW-1185">Reference proteome</keyword>
<reference evidence="1 2" key="1">
    <citation type="submission" date="2024-03" db="EMBL/GenBank/DDBJ databases">
        <title>Human intestinal bacterial collection.</title>
        <authorList>
            <person name="Pauvert C."/>
            <person name="Hitch T.C.A."/>
            <person name="Clavel T."/>
        </authorList>
    </citation>
    <scope>NUCLEOTIDE SEQUENCE [LARGE SCALE GENOMIC DNA]</scope>
    <source>
        <strain evidence="1 2">CLA-AA-H95</strain>
    </source>
</reference>
<dbReference type="RefSeq" id="WP_118699444.1">
    <property type="nucleotide sequence ID" value="NZ_JBBMEI010000045.1"/>
</dbReference>
<organism evidence="1 2">
    <name type="scientific">Blautia intestinihominis</name>
    <dbReference type="NCBI Taxonomy" id="3133152"/>
    <lineage>
        <taxon>Bacteria</taxon>
        <taxon>Bacillati</taxon>
        <taxon>Bacillota</taxon>
        <taxon>Clostridia</taxon>
        <taxon>Lachnospirales</taxon>
        <taxon>Lachnospiraceae</taxon>
        <taxon>Blautia</taxon>
    </lineage>
</organism>
<dbReference type="Proteomes" id="UP001446032">
    <property type="component" value="Unassembled WGS sequence"/>
</dbReference>
<name>A0ABV1AM31_9FIRM</name>
<dbReference type="EMBL" id="JBBMEI010000045">
    <property type="protein sequence ID" value="MEQ2359244.1"/>
    <property type="molecule type" value="Genomic_DNA"/>
</dbReference>
<dbReference type="Gene3D" id="1.10.1220.10">
    <property type="entry name" value="Met repressor-like"/>
    <property type="match status" value="1"/>
</dbReference>
<dbReference type="CDD" id="cd21631">
    <property type="entry name" value="RHH_CopG_NikR-like"/>
    <property type="match status" value="1"/>
</dbReference>
<dbReference type="InterPro" id="IPR053842">
    <property type="entry name" value="NikA-like"/>
</dbReference>